<comment type="caution">
    <text evidence="1">The sequence shown here is derived from an EMBL/GenBank/DDBJ whole genome shotgun (WGS) entry which is preliminary data.</text>
</comment>
<evidence type="ECO:0000313" key="1">
    <source>
        <dbReference type="EMBL" id="MBF8150186.1"/>
    </source>
</evidence>
<accession>A0ABS0EIA3</accession>
<sequence length="302" mass="36130">MKNTSLLVLLFINVLVCFGQNERDIVIHDSIYPILYQADKYPQVKKMVLNLEKQYGFEPELKHTLVNQSYKNNDIEFFKNEIAILVKEYGFQLIYLDGNESYYDAIVSGELSEWFKDMFLTNHFIWLKNNFEKQIDLKKLNELKTKDQIVNRFAIKLRTEIALDSLQMVAHSKLINNFFFENISDLNQITVKYQNYPTGKTFALVQNSFGVTEFHNMQVKENLKRFWVLFYPYYKKAYLNNEISYIYFKNYDNWSFVNFKTQRFGLLAIESVPELFNKDGLTEAPIEDLDFYKRIKTEFNWD</sequence>
<keyword evidence="2" id="KW-1185">Reference proteome</keyword>
<organism evidence="1 2">
    <name type="scientific">Winogradskyella marina</name>
    <dbReference type="NCBI Taxonomy" id="2785530"/>
    <lineage>
        <taxon>Bacteria</taxon>
        <taxon>Pseudomonadati</taxon>
        <taxon>Bacteroidota</taxon>
        <taxon>Flavobacteriia</taxon>
        <taxon>Flavobacteriales</taxon>
        <taxon>Flavobacteriaceae</taxon>
        <taxon>Winogradskyella</taxon>
    </lineage>
</organism>
<proteinExistence type="predicted"/>
<protein>
    <recommendedName>
        <fullName evidence="3">DUF4837 family protein</fullName>
    </recommendedName>
</protein>
<reference evidence="1 2" key="1">
    <citation type="submission" date="2020-11" db="EMBL/GenBank/DDBJ databases">
        <title>Winogradskyella marina sp. nov., isolated from marine sediment.</title>
        <authorList>
            <person name="Bo J."/>
            <person name="Wang S."/>
            <person name="Song X."/>
            <person name="Du Z."/>
        </authorList>
    </citation>
    <scope>NUCLEOTIDE SEQUENCE [LARGE SCALE GENOMIC DNA]</scope>
    <source>
        <strain evidence="1 2">F6397</strain>
    </source>
</reference>
<name>A0ABS0EIA3_9FLAO</name>
<dbReference type="EMBL" id="JADOET010000007">
    <property type="protein sequence ID" value="MBF8150186.1"/>
    <property type="molecule type" value="Genomic_DNA"/>
</dbReference>
<gene>
    <name evidence="1" type="ORF">ITJ86_09775</name>
</gene>
<evidence type="ECO:0000313" key="2">
    <source>
        <dbReference type="Proteomes" id="UP000611215"/>
    </source>
</evidence>
<dbReference type="RefSeq" id="WP_195871457.1">
    <property type="nucleotide sequence ID" value="NZ_JADOET010000007.1"/>
</dbReference>
<dbReference type="Proteomes" id="UP000611215">
    <property type="component" value="Unassembled WGS sequence"/>
</dbReference>
<evidence type="ECO:0008006" key="3">
    <source>
        <dbReference type="Google" id="ProtNLM"/>
    </source>
</evidence>